<feature type="compositionally biased region" description="Low complexity" evidence="1">
    <location>
        <begin position="260"/>
        <end position="272"/>
    </location>
</feature>
<proteinExistence type="predicted"/>
<accession>A0ABV3C6E4</accession>
<dbReference type="EMBL" id="JBEZAE010000004">
    <property type="protein sequence ID" value="MEU7070306.1"/>
    <property type="molecule type" value="Genomic_DNA"/>
</dbReference>
<evidence type="ECO:0000256" key="1">
    <source>
        <dbReference type="SAM" id="MobiDB-lite"/>
    </source>
</evidence>
<dbReference type="RefSeq" id="WP_358474321.1">
    <property type="nucleotide sequence ID" value="NZ_JBEZAE010000004.1"/>
</dbReference>
<gene>
    <name evidence="2" type="ORF">AB0A88_09200</name>
</gene>
<name>A0ABV3C6E4_9ACTN</name>
<reference evidence="2 3" key="1">
    <citation type="submission" date="2024-06" db="EMBL/GenBank/DDBJ databases">
        <title>The Natural Products Discovery Center: Release of the First 8490 Sequenced Strains for Exploring Actinobacteria Biosynthetic Diversity.</title>
        <authorList>
            <person name="Kalkreuter E."/>
            <person name="Kautsar S.A."/>
            <person name="Yang D."/>
            <person name="Bader C.D."/>
            <person name="Teijaro C.N."/>
            <person name="Fluegel L."/>
            <person name="Davis C.M."/>
            <person name="Simpson J.R."/>
            <person name="Lauterbach L."/>
            <person name="Steele A.D."/>
            <person name="Gui C."/>
            <person name="Meng S."/>
            <person name="Li G."/>
            <person name="Viehrig K."/>
            <person name="Ye F."/>
            <person name="Su P."/>
            <person name="Kiefer A.F."/>
            <person name="Nichols A."/>
            <person name="Cepeda A.J."/>
            <person name="Yan W."/>
            <person name="Fan B."/>
            <person name="Jiang Y."/>
            <person name="Adhikari A."/>
            <person name="Zheng C.-J."/>
            <person name="Schuster L."/>
            <person name="Cowan T.M."/>
            <person name="Smanski M.J."/>
            <person name="Chevrette M.G."/>
            <person name="De Carvalho L.P.S."/>
            <person name="Shen B."/>
        </authorList>
    </citation>
    <scope>NUCLEOTIDE SEQUENCE [LARGE SCALE GENOMIC DNA]</scope>
    <source>
        <strain evidence="2 3">NPDC045974</strain>
    </source>
</reference>
<sequence>MTVHQLPVEVATFAHWLTELASRLRPDAGWYGVFAERDPEGLRACFDGTEILPWDVVESLLQDAGEPADGPLATRGRALYAAAATAHDRRPGGAAALAERRDLMEQERRYAESRARELGERLRAAAGAAESAGLENDLAWIRDDHARAAARVTELTTRLFRLGGTAEGRAPAPVADRTSAPAWASDAARASASASASASAQASAPASAGAPVKRRPRGARYAWLEEGAEGAAPAVAVPVLPAGGAAPRGARFRGGGESGGNAAPAPAPASASASAPASALASASGEAAPGETGRAAANAVYALQRLRAQGRSGEAHALLCEALAAPPDRLPALAAELHRAGLGADWSTLLWEAASLPPGRLAAVAGVLADAGRAADCDQLLRQGVARPVEELAGACAALRADGHHREAHALLTAFVRVRTSEDAAHLAGADPRGLVPRLLDAARAVSAARERDLLHALRVAGLAGVKGA</sequence>
<evidence type="ECO:0000313" key="3">
    <source>
        <dbReference type="Proteomes" id="UP001551329"/>
    </source>
</evidence>
<organism evidence="2 3">
    <name type="scientific">Streptomyces narbonensis</name>
    <dbReference type="NCBI Taxonomy" id="67333"/>
    <lineage>
        <taxon>Bacteria</taxon>
        <taxon>Bacillati</taxon>
        <taxon>Actinomycetota</taxon>
        <taxon>Actinomycetes</taxon>
        <taxon>Kitasatosporales</taxon>
        <taxon>Streptomycetaceae</taxon>
        <taxon>Streptomyces</taxon>
    </lineage>
</organism>
<feature type="region of interest" description="Disordered" evidence="1">
    <location>
        <begin position="248"/>
        <end position="272"/>
    </location>
</feature>
<comment type="caution">
    <text evidence="2">The sequence shown here is derived from an EMBL/GenBank/DDBJ whole genome shotgun (WGS) entry which is preliminary data.</text>
</comment>
<evidence type="ECO:0000313" key="2">
    <source>
        <dbReference type="EMBL" id="MEU7070306.1"/>
    </source>
</evidence>
<keyword evidence="3" id="KW-1185">Reference proteome</keyword>
<protein>
    <submittedName>
        <fullName evidence="2">UL36 very large tegument protein</fullName>
    </submittedName>
</protein>
<dbReference type="Proteomes" id="UP001551329">
    <property type="component" value="Unassembled WGS sequence"/>
</dbReference>